<organism evidence="2 3">
    <name type="scientific">Streptomyces purpureus</name>
    <dbReference type="NCBI Taxonomy" id="1951"/>
    <lineage>
        <taxon>Bacteria</taxon>
        <taxon>Bacillati</taxon>
        <taxon>Actinomycetota</taxon>
        <taxon>Actinomycetes</taxon>
        <taxon>Kitasatosporales</taxon>
        <taxon>Streptomycetaceae</taxon>
        <taxon>Streptomyces</taxon>
    </lineage>
</organism>
<comment type="caution">
    <text evidence="2">The sequence shown here is derived from an EMBL/GenBank/DDBJ whole genome shotgun (WGS) entry which is preliminary data.</text>
</comment>
<reference evidence="2" key="1">
    <citation type="journal article" date="2014" name="Int. J. Syst. Evol. Microbiol.">
        <title>Complete genome sequence of Corynebacterium casei LMG S-19264T (=DSM 44701T), isolated from a smear-ripened cheese.</title>
        <authorList>
            <consortium name="US DOE Joint Genome Institute (JGI-PGF)"/>
            <person name="Walter F."/>
            <person name="Albersmeier A."/>
            <person name="Kalinowski J."/>
            <person name="Ruckert C."/>
        </authorList>
    </citation>
    <scope>NUCLEOTIDE SEQUENCE</scope>
    <source>
        <strain evidence="2">JCM 3172</strain>
    </source>
</reference>
<name>A0A918LLP7_9ACTN</name>
<evidence type="ECO:0000256" key="1">
    <source>
        <dbReference type="SAM" id="MobiDB-lite"/>
    </source>
</evidence>
<gene>
    <name evidence="2" type="ORF">GCM10014713_00980</name>
</gene>
<evidence type="ECO:0000313" key="2">
    <source>
        <dbReference type="EMBL" id="GGT12367.1"/>
    </source>
</evidence>
<feature type="region of interest" description="Disordered" evidence="1">
    <location>
        <begin position="103"/>
        <end position="124"/>
    </location>
</feature>
<dbReference type="AlphaFoldDB" id="A0A918LLP7"/>
<dbReference type="Proteomes" id="UP000619486">
    <property type="component" value="Unassembled WGS sequence"/>
</dbReference>
<keyword evidence="3" id="KW-1185">Reference proteome</keyword>
<accession>A0A918LLP7</accession>
<evidence type="ECO:0000313" key="3">
    <source>
        <dbReference type="Proteomes" id="UP000619486"/>
    </source>
</evidence>
<protein>
    <submittedName>
        <fullName evidence="2">Uncharacterized protein</fullName>
    </submittedName>
</protein>
<sequence length="124" mass="12913">MDCEAGAGFGEGSAGAAANATVEVATTPASVAAAATADMSLRLEPFKVFPFTDDVGAAERGPAARETRCVWGCIRGSLGPEARAPPPTRRPRVWAVPGGRLRMHLTDTSDGQQAKDGMRRCGRQ</sequence>
<reference evidence="2" key="2">
    <citation type="submission" date="2020-09" db="EMBL/GenBank/DDBJ databases">
        <authorList>
            <person name="Sun Q."/>
            <person name="Ohkuma M."/>
        </authorList>
    </citation>
    <scope>NUCLEOTIDE SEQUENCE</scope>
    <source>
        <strain evidence="2">JCM 3172</strain>
    </source>
</reference>
<proteinExistence type="predicted"/>
<dbReference type="EMBL" id="BMQQ01000001">
    <property type="protein sequence ID" value="GGT12367.1"/>
    <property type="molecule type" value="Genomic_DNA"/>
</dbReference>